<feature type="transmembrane region" description="Helical" evidence="5">
    <location>
        <begin position="187"/>
        <end position="207"/>
    </location>
</feature>
<feature type="domain" description="Yip1" evidence="6">
    <location>
        <begin position="21"/>
        <end position="234"/>
    </location>
</feature>
<dbReference type="Pfam" id="PF04893">
    <property type="entry name" value="Yip1"/>
    <property type="match status" value="1"/>
</dbReference>
<keyword evidence="2 5" id="KW-0812">Transmembrane</keyword>
<feature type="transmembrane region" description="Helical" evidence="5">
    <location>
        <begin position="138"/>
        <end position="159"/>
    </location>
</feature>
<dbReference type="InterPro" id="IPR006977">
    <property type="entry name" value="Yip1_dom"/>
</dbReference>
<feature type="transmembrane region" description="Helical" evidence="5">
    <location>
        <begin position="219"/>
        <end position="238"/>
    </location>
</feature>
<evidence type="ECO:0000313" key="7">
    <source>
        <dbReference type="EMBL" id="EWH12098.1"/>
    </source>
</evidence>
<keyword evidence="3 5" id="KW-1133">Transmembrane helix</keyword>
<evidence type="ECO:0000313" key="8">
    <source>
        <dbReference type="Proteomes" id="UP000019276"/>
    </source>
</evidence>
<sequence>MFYIKTNKFNMKLQLSLLQDMVTRPKYAFTQIASQNLSSWPAFILIILTMQLFYALYFNQVDMPWLVDYTVNTSLGQATPAEKQQLSQRLTEETIRLSASIGSVLMLVFYGLITSVYLNVITKLDEQNTDGFKDWFGFYWWVQIPAVFQLLLSSIVVLVTDSSQTPLMDLQITSINQILGLTPEDKFYSFAASFDLFSLWSIVLLFYGLSVRTQLKTSTITNICIIPFIFMLAFSLVFG</sequence>
<gene>
    <name evidence="7" type="ORF">DS2_00200</name>
</gene>
<evidence type="ECO:0000256" key="2">
    <source>
        <dbReference type="ARBA" id="ARBA00022692"/>
    </source>
</evidence>
<feature type="transmembrane region" description="Helical" evidence="5">
    <location>
        <begin position="40"/>
        <end position="58"/>
    </location>
</feature>
<protein>
    <recommendedName>
        <fullName evidence="6">Yip1 domain-containing protein</fullName>
    </recommendedName>
</protein>
<accession>W7QWI8</accession>
<name>W7QWI8_9ALTE</name>
<dbReference type="AlphaFoldDB" id="W7QWI8"/>
<comment type="subcellular location">
    <subcellularLocation>
        <location evidence="1">Membrane</location>
        <topology evidence="1">Multi-pass membrane protein</topology>
    </subcellularLocation>
</comment>
<organism evidence="7 8">
    <name type="scientific">Catenovulum agarivorans DS-2</name>
    <dbReference type="NCBI Taxonomy" id="1328313"/>
    <lineage>
        <taxon>Bacteria</taxon>
        <taxon>Pseudomonadati</taxon>
        <taxon>Pseudomonadota</taxon>
        <taxon>Gammaproteobacteria</taxon>
        <taxon>Alteromonadales</taxon>
        <taxon>Alteromonadaceae</taxon>
        <taxon>Catenovulum</taxon>
    </lineage>
</organism>
<dbReference type="Proteomes" id="UP000019276">
    <property type="component" value="Unassembled WGS sequence"/>
</dbReference>
<keyword evidence="4 5" id="KW-0472">Membrane</keyword>
<dbReference type="GO" id="GO:0016020">
    <property type="term" value="C:membrane"/>
    <property type="evidence" value="ECO:0007669"/>
    <property type="project" value="UniProtKB-SubCell"/>
</dbReference>
<feature type="transmembrane region" description="Helical" evidence="5">
    <location>
        <begin position="97"/>
        <end position="118"/>
    </location>
</feature>
<proteinExistence type="predicted"/>
<evidence type="ECO:0000256" key="1">
    <source>
        <dbReference type="ARBA" id="ARBA00004141"/>
    </source>
</evidence>
<evidence type="ECO:0000256" key="5">
    <source>
        <dbReference type="SAM" id="Phobius"/>
    </source>
</evidence>
<dbReference type="OrthoDB" id="6272224at2"/>
<reference evidence="7 8" key="1">
    <citation type="journal article" date="2014" name="Genome Announc.">
        <title>Draft Genome Sequence of the Agar-Degrading Bacterium Catenovulum sp. Strain DS-2, Isolated from Intestines of Haliotis diversicolor.</title>
        <authorList>
            <person name="Shan D."/>
            <person name="Li X."/>
            <person name="Gu Z."/>
            <person name="Wei G."/>
            <person name="Gao Z."/>
            <person name="Shao Z."/>
        </authorList>
    </citation>
    <scope>NUCLEOTIDE SEQUENCE [LARGE SCALE GENOMIC DNA]</scope>
    <source>
        <strain evidence="7 8">DS-2</strain>
    </source>
</reference>
<evidence type="ECO:0000256" key="4">
    <source>
        <dbReference type="ARBA" id="ARBA00023136"/>
    </source>
</evidence>
<comment type="caution">
    <text evidence="7">The sequence shown here is derived from an EMBL/GenBank/DDBJ whole genome shotgun (WGS) entry which is preliminary data.</text>
</comment>
<evidence type="ECO:0000256" key="3">
    <source>
        <dbReference type="ARBA" id="ARBA00022989"/>
    </source>
</evidence>
<dbReference type="EMBL" id="ARZY01000001">
    <property type="protein sequence ID" value="EWH12098.1"/>
    <property type="molecule type" value="Genomic_DNA"/>
</dbReference>
<keyword evidence="8" id="KW-1185">Reference proteome</keyword>
<dbReference type="STRING" id="1328313.DS2_00200"/>
<evidence type="ECO:0000259" key="6">
    <source>
        <dbReference type="Pfam" id="PF04893"/>
    </source>
</evidence>
<dbReference type="eggNOG" id="ENOG5030ECJ">
    <property type="taxonomic scope" value="Bacteria"/>
</dbReference>